<keyword evidence="15" id="KW-0732">Signal</keyword>
<evidence type="ECO:0000256" key="10">
    <source>
        <dbReference type="ARBA" id="ARBA00023316"/>
    </source>
</evidence>
<evidence type="ECO:0000256" key="12">
    <source>
        <dbReference type="ARBA" id="ARBA00024056"/>
    </source>
</evidence>
<dbReference type="InterPro" id="IPR050248">
    <property type="entry name" value="Polysacc_deacetylase_ArnD"/>
</dbReference>
<keyword evidence="4" id="KW-0336">GPI-anchor</keyword>
<feature type="signal peptide" evidence="15">
    <location>
        <begin position="1"/>
        <end position="20"/>
    </location>
</feature>
<keyword evidence="7" id="KW-0119">Carbohydrate metabolism</keyword>
<evidence type="ECO:0000256" key="9">
    <source>
        <dbReference type="ARBA" id="ARBA00023288"/>
    </source>
</evidence>
<keyword evidence="4" id="KW-0325">Glycoprotein</keyword>
<sequence length="408" mass="43792">MRAALTGVLLLAGTFALAQSQTTEAEQAALLGYDAECAPYGIPLTTNTGNDFPQLQTMVTVPDVRNDSAAFAKFQSINASIPNIPIKYPGIQYDPNADPDCWWTVSNCVTPKLAGLNMDISAAPEPKTLGYGFDDGPACDHNEFYNFLSDHHQKATMYYIGIYVMWFPLQAQRAAADGHQICVHTWSHGNMTQMTNEEAFGELWYTMKAIKLVTGLTPTCWRPPHGDVDDRIRYIAQQLNLDTIIWRYDSFDWENGLNGVTNVTVQNNYDTLINDAKAGKFDTGGAIILTHELNNFTMGMAMTNYPALIEAFDYVVPLAVAMNKTTPYVETNVTFPSFAEFTNQTTSSSSSSSSSSGSSGGSSSSSKGATTNGTNSKATGQSGAVALGPSFTLAVAVAAAVAGAAFSA</sequence>
<name>A0ABQ0LBI9_MYCCL</name>
<dbReference type="InterPro" id="IPR011330">
    <property type="entry name" value="Glyco_hydro/deAcase_b/a-brl"/>
</dbReference>
<dbReference type="Pfam" id="PF01522">
    <property type="entry name" value="Polysacc_deac_1"/>
    <property type="match status" value="1"/>
</dbReference>
<protein>
    <recommendedName>
        <fullName evidence="12">chitin deacetylase</fullName>
        <ecNumber evidence="12">3.5.1.41</ecNumber>
    </recommendedName>
</protein>
<comment type="catalytic activity">
    <reaction evidence="13">
        <text>[(1-&gt;4)-N-acetyl-beta-D-glucosaminyl](n) + n H2O = chitosan + n acetate</text>
        <dbReference type="Rhea" id="RHEA:10464"/>
        <dbReference type="Rhea" id="RHEA-COMP:9593"/>
        <dbReference type="Rhea" id="RHEA-COMP:9597"/>
        <dbReference type="ChEBI" id="CHEBI:15377"/>
        <dbReference type="ChEBI" id="CHEBI:17029"/>
        <dbReference type="ChEBI" id="CHEBI:30089"/>
        <dbReference type="ChEBI" id="CHEBI:57704"/>
        <dbReference type="EC" id="3.5.1.41"/>
    </reaction>
    <physiologicalReaction direction="left-to-right" evidence="13">
        <dbReference type="Rhea" id="RHEA:10465"/>
    </physiologicalReaction>
</comment>
<keyword evidence="5" id="KW-0146">Chitin degradation</keyword>
<feature type="chain" id="PRO_5045473181" description="chitin deacetylase" evidence="15">
    <location>
        <begin position="21"/>
        <end position="408"/>
    </location>
</feature>
<dbReference type="Gene3D" id="3.20.20.370">
    <property type="entry name" value="Glycoside hydrolase/deacetylase"/>
    <property type="match status" value="1"/>
</dbReference>
<keyword evidence="8" id="KW-0170">Cobalt</keyword>
<evidence type="ECO:0000256" key="6">
    <source>
        <dbReference type="ARBA" id="ARBA00023136"/>
    </source>
</evidence>
<feature type="domain" description="NodB homology" evidence="16">
    <location>
        <begin position="127"/>
        <end position="327"/>
    </location>
</feature>
<comment type="subcellular location">
    <subcellularLocation>
        <location evidence="2">Cell membrane</location>
        <topology evidence="2">Lipid-anchor</topology>
        <topology evidence="2">GPI-anchor</topology>
    </subcellularLocation>
</comment>
<evidence type="ECO:0000313" key="17">
    <source>
        <dbReference type="EMBL" id="GAT48501.1"/>
    </source>
</evidence>
<gene>
    <name evidence="17" type="ORF">MCHLO_05895</name>
</gene>
<keyword evidence="11" id="KW-0624">Polysaccharide degradation</keyword>
<dbReference type="EC" id="3.5.1.41" evidence="12"/>
<evidence type="ECO:0000313" key="18">
    <source>
        <dbReference type="Proteomes" id="UP000815677"/>
    </source>
</evidence>
<dbReference type="PANTHER" id="PTHR10587">
    <property type="entry name" value="GLYCOSYL TRANSFERASE-RELATED"/>
    <property type="match status" value="1"/>
</dbReference>
<evidence type="ECO:0000256" key="14">
    <source>
        <dbReference type="SAM" id="MobiDB-lite"/>
    </source>
</evidence>
<keyword evidence="3" id="KW-1003">Cell membrane</keyword>
<reference evidence="17" key="1">
    <citation type="submission" date="2014-09" db="EMBL/GenBank/DDBJ databases">
        <title>Genome sequence of the luminous mushroom Mycena chlorophos for searching fungal bioluminescence genes.</title>
        <authorList>
            <person name="Tanaka Y."/>
            <person name="Kasuga D."/>
            <person name="Oba Y."/>
            <person name="Hase S."/>
            <person name="Sato K."/>
            <person name="Oba Y."/>
            <person name="Sakakibara Y."/>
        </authorList>
    </citation>
    <scope>NUCLEOTIDE SEQUENCE</scope>
</reference>
<evidence type="ECO:0000256" key="2">
    <source>
        <dbReference type="ARBA" id="ARBA00004609"/>
    </source>
</evidence>
<evidence type="ECO:0000256" key="5">
    <source>
        <dbReference type="ARBA" id="ARBA00023024"/>
    </source>
</evidence>
<evidence type="ECO:0000256" key="3">
    <source>
        <dbReference type="ARBA" id="ARBA00022475"/>
    </source>
</evidence>
<evidence type="ECO:0000256" key="1">
    <source>
        <dbReference type="ARBA" id="ARBA00001941"/>
    </source>
</evidence>
<dbReference type="PANTHER" id="PTHR10587:SF98">
    <property type="entry name" value="CHITIN DEACETYLASE"/>
    <property type="match status" value="1"/>
</dbReference>
<dbReference type="SUPFAM" id="SSF88713">
    <property type="entry name" value="Glycoside hydrolase/deacetylase"/>
    <property type="match status" value="1"/>
</dbReference>
<organism evidence="17 18">
    <name type="scientific">Mycena chlorophos</name>
    <name type="common">Agaric fungus</name>
    <name type="synonym">Agaricus chlorophos</name>
    <dbReference type="NCBI Taxonomy" id="658473"/>
    <lineage>
        <taxon>Eukaryota</taxon>
        <taxon>Fungi</taxon>
        <taxon>Dikarya</taxon>
        <taxon>Basidiomycota</taxon>
        <taxon>Agaricomycotina</taxon>
        <taxon>Agaricomycetes</taxon>
        <taxon>Agaricomycetidae</taxon>
        <taxon>Agaricales</taxon>
        <taxon>Marasmiineae</taxon>
        <taxon>Mycenaceae</taxon>
        <taxon>Mycena</taxon>
    </lineage>
</organism>
<evidence type="ECO:0000256" key="13">
    <source>
        <dbReference type="ARBA" id="ARBA00048494"/>
    </source>
</evidence>
<proteinExistence type="predicted"/>
<evidence type="ECO:0000256" key="7">
    <source>
        <dbReference type="ARBA" id="ARBA00023277"/>
    </source>
</evidence>
<accession>A0ABQ0LBI9</accession>
<evidence type="ECO:0000259" key="16">
    <source>
        <dbReference type="PROSITE" id="PS51677"/>
    </source>
</evidence>
<evidence type="ECO:0000256" key="11">
    <source>
        <dbReference type="ARBA" id="ARBA00023326"/>
    </source>
</evidence>
<evidence type="ECO:0000256" key="15">
    <source>
        <dbReference type="SAM" id="SignalP"/>
    </source>
</evidence>
<keyword evidence="10" id="KW-0961">Cell wall biogenesis/degradation</keyword>
<keyword evidence="9" id="KW-0449">Lipoprotein</keyword>
<dbReference type="EMBL" id="DF844612">
    <property type="protein sequence ID" value="GAT48501.1"/>
    <property type="molecule type" value="Genomic_DNA"/>
</dbReference>
<keyword evidence="6" id="KW-0472">Membrane</keyword>
<feature type="region of interest" description="Disordered" evidence="14">
    <location>
        <begin position="346"/>
        <end position="381"/>
    </location>
</feature>
<dbReference type="Proteomes" id="UP000815677">
    <property type="component" value="Unassembled WGS sequence"/>
</dbReference>
<comment type="cofactor">
    <cofactor evidence="1">
        <name>Co(2+)</name>
        <dbReference type="ChEBI" id="CHEBI:48828"/>
    </cofactor>
</comment>
<evidence type="ECO:0000256" key="8">
    <source>
        <dbReference type="ARBA" id="ARBA00023285"/>
    </source>
</evidence>
<feature type="compositionally biased region" description="Low complexity" evidence="14">
    <location>
        <begin position="347"/>
        <end position="366"/>
    </location>
</feature>
<feature type="compositionally biased region" description="Polar residues" evidence="14">
    <location>
        <begin position="367"/>
        <end position="381"/>
    </location>
</feature>
<keyword evidence="18" id="KW-1185">Reference proteome</keyword>
<dbReference type="PROSITE" id="PS51677">
    <property type="entry name" value="NODB"/>
    <property type="match status" value="1"/>
</dbReference>
<evidence type="ECO:0000256" key="4">
    <source>
        <dbReference type="ARBA" id="ARBA00022622"/>
    </source>
</evidence>
<dbReference type="InterPro" id="IPR002509">
    <property type="entry name" value="NODB_dom"/>
</dbReference>